<sequence length="256" mass="29025">MASLRHGRPTCIRAAFSTTGFRKLQRNARHRLQVTHKKNHLDFAIAEGVWREFLDPFDGHSEDNPGHSYQRAHRSLGHRNCSVPPNTLKSKSPEEVSMADFLSPRVPDLLVKGAGWAPASLDTNDVDMLPEGELKLPIEVHHYPEAEGWNTRPAAWPEDWRTTRPADPLAPVEPSLGARHLPSRTRGTRLSPRLGSERDKGPRLSLSKRKLELLLAEPEKPKRRKYTTYSKGWSKLLLMDVRVFKMKLMTLSAGLK</sequence>
<organism evidence="1 2">
    <name type="scientific">Castor canadensis</name>
    <name type="common">American beaver</name>
    <dbReference type="NCBI Taxonomy" id="51338"/>
    <lineage>
        <taxon>Eukaryota</taxon>
        <taxon>Metazoa</taxon>
        <taxon>Chordata</taxon>
        <taxon>Craniata</taxon>
        <taxon>Vertebrata</taxon>
        <taxon>Euteleostomi</taxon>
        <taxon>Mammalia</taxon>
        <taxon>Eutheria</taxon>
        <taxon>Euarchontoglires</taxon>
        <taxon>Glires</taxon>
        <taxon>Rodentia</taxon>
        <taxon>Castorimorpha</taxon>
        <taxon>Castoridae</taxon>
        <taxon>Castor</taxon>
    </lineage>
</organism>
<keyword evidence="1" id="KW-1185">Reference proteome</keyword>
<accession>A0AC58M1G7</accession>
<dbReference type="RefSeq" id="XP_073923245.1">
    <property type="nucleotide sequence ID" value="XM_074067144.1"/>
</dbReference>
<reference evidence="2" key="1">
    <citation type="submission" date="2025-08" db="UniProtKB">
        <authorList>
            <consortium name="RefSeq"/>
        </authorList>
    </citation>
    <scope>IDENTIFICATION</scope>
</reference>
<gene>
    <name evidence="2" type="primary">LOC109696015</name>
</gene>
<evidence type="ECO:0000313" key="1">
    <source>
        <dbReference type="Proteomes" id="UP001732720"/>
    </source>
</evidence>
<proteinExistence type="predicted"/>
<name>A0AC58M1G7_CASCN</name>
<dbReference type="Proteomes" id="UP001732720">
    <property type="component" value="Chromosome 3"/>
</dbReference>
<evidence type="ECO:0000313" key="2">
    <source>
        <dbReference type="RefSeq" id="XP_073923245.1"/>
    </source>
</evidence>
<protein>
    <submittedName>
        <fullName evidence="2">Uncharacterized protein isoform X1</fullName>
    </submittedName>
</protein>